<evidence type="ECO:0000256" key="1">
    <source>
        <dbReference type="ARBA" id="ARBA00022737"/>
    </source>
</evidence>
<reference evidence="3 4" key="1">
    <citation type="submission" date="2024-06" db="EMBL/GenBank/DDBJ databases">
        <title>A chromosome level genome sequence of Diviner's sage (Salvia divinorum).</title>
        <authorList>
            <person name="Ford S.A."/>
            <person name="Ro D.-K."/>
            <person name="Ness R.W."/>
            <person name="Phillips M.A."/>
        </authorList>
    </citation>
    <scope>NUCLEOTIDE SEQUENCE [LARGE SCALE GENOMIC DNA]</scope>
    <source>
        <strain evidence="3">SAF-2024a</strain>
        <tissue evidence="3">Leaf</tissue>
    </source>
</reference>
<dbReference type="Pfam" id="PF23598">
    <property type="entry name" value="LRR_14"/>
    <property type="match status" value="1"/>
</dbReference>
<dbReference type="AlphaFoldDB" id="A0ABD1HXU5"/>
<dbReference type="GO" id="GO:0005737">
    <property type="term" value="C:cytoplasm"/>
    <property type="evidence" value="ECO:0007669"/>
    <property type="project" value="UniProtKB-SubCell"/>
</dbReference>
<sequence length="216" mass="25301">MHDMLRDICIRKCAEDMFLYGPNKFTFSNPRRMSFHTSNELEDVNDSTESMSLTRSVIFTGFQNAEFPPEAFFATILLRVLDLTNMRFSYFPTVIFELVNLRFLGIDCKSSIPRGISRLWNLQTLIAYCDIDEPSELWKLSELRYLKMDEIELLKDEEMNYSVLKKLQRISVCPSEKEATTWDGFLKSIPNIKKLSIDDRYRTKSTAIDLSHLHKL</sequence>
<dbReference type="EMBL" id="JBEAFC010000003">
    <property type="protein sequence ID" value="KAL1561301.1"/>
    <property type="molecule type" value="Genomic_DNA"/>
</dbReference>
<name>A0ABD1HXU5_SALDI</name>
<proteinExistence type="predicted"/>
<comment type="caution">
    <text evidence="3">The sequence shown here is derived from an EMBL/GenBank/DDBJ whole genome shotgun (WGS) entry which is preliminary data.</text>
</comment>
<dbReference type="InterPro" id="IPR055414">
    <property type="entry name" value="LRR_R13L4/SHOC2-like"/>
</dbReference>
<organism evidence="3 4">
    <name type="scientific">Salvia divinorum</name>
    <name type="common">Maria pastora</name>
    <name type="synonym">Diviner's sage</name>
    <dbReference type="NCBI Taxonomy" id="28513"/>
    <lineage>
        <taxon>Eukaryota</taxon>
        <taxon>Viridiplantae</taxon>
        <taxon>Streptophyta</taxon>
        <taxon>Embryophyta</taxon>
        <taxon>Tracheophyta</taxon>
        <taxon>Spermatophyta</taxon>
        <taxon>Magnoliopsida</taxon>
        <taxon>eudicotyledons</taxon>
        <taxon>Gunneridae</taxon>
        <taxon>Pentapetalae</taxon>
        <taxon>asterids</taxon>
        <taxon>lamiids</taxon>
        <taxon>Lamiales</taxon>
        <taxon>Lamiaceae</taxon>
        <taxon>Nepetoideae</taxon>
        <taxon>Mentheae</taxon>
        <taxon>Salviinae</taxon>
        <taxon>Salvia</taxon>
        <taxon>Salvia subgen. Calosphace</taxon>
    </lineage>
</organism>
<gene>
    <name evidence="3" type="ORF">AAHA92_04020</name>
</gene>
<evidence type="ECO:0000313" key="4">
    <source>
        <dbReference type="Proteomes" id="UP001567538"/>
    </source>
</evidence>
<dbReference type="Proteomes" id="UP001567538">
    <property type="component" value="Unassembled WGS sequence"/>
</dbReference>
<dbReference type="PANTHER" id="PTHR23155">
    <property type="entry name" value="DISEASE RESISTANCE PROTEIN RP"/>
    <property type="match status" value="1"/>
</dbReference>
<evidence type="ECO:0000259" key="2">
    <source>
        <dbReference type="Pfam" id="PF23598"/>
    </source>
</evidence>
<dbReference type="InterPro" id="IPR032675">
    <property type="entry name" value="LRR_dom_sf"/>
</dbReference>
<protein>
    <submittedName>
        <fullName evidence="3">Late blight resistance protein R1B-16 isoform X1</fullName>
    </submittedName>
</protein>
<feature type="domain" description="Disease resistance R13L4/SHOC-2-like LRR" evidence="2">
    <location>
        <begin position="77"/>
        <end position="198"/>
    </location>
</feature>
<dbReference type="PANTHER" id="PTHR23155:SF1152">
    <property type="entry name" value="AAA+ ATPASE DOMAIN-CONTAINING PROTEIN"/>
    <property type="match status" value="1"/>
</dbReference>
<accession>A0ABD1HXU5</accession>
<evidence type="ECO:0000313" key="3">
    <source>
        <dbReference type="EMBL" id="KAL1561301.1"/>
    </source>
</evidence>
<dbReference type="SUPFAM" id="SSF52058">
    <property type="entry name" value="L domain-like"/>
    <property type="match status" value="1"/>
</dbReference>
<dbReference type="Gene3D" id="3.80.10.10">
    <property type="entry name" value="Ribonuclease Inhibitor"/>
    <property type="match status" value="1"/>
</dbReference>
<dbReference type="InterPro" id="IPR044974">
    <property type="entry name" value="Disease_R_plants"/>
</dbReference>
<keyword evidence="1" id="KW-0677">Repeat</keyword>
<keyword evidence="4" id="KW-1185">Reference proteome</keyword>